<accession>A0ABR7DAH4</accession>
<evidence type="ECO:0000313" key="10">
    <source>
        <dbReference type="Proteomes" id="UP000596929"/>
    </source>
</evidence>
<evidence type="ECO:0000256" key="3">
    <source>
        <dbReference type="ARBA" id="ARBA00022692"/>
    </source>
</evidence>
<feature type="transmembrane region" description="Helical" evidence="8">
    <location>
        <begin position="171"/>
        <end position="190"/>
    </location>
</feature>
<comment type="subunit">
    <text evidence="8">The complex is composed of six subunits: RnfA, RnfB, RnfC, RnfD, RnfE and RnfG.</text>
</comment>
<comment type="caution">
    <text evidence="9">The sequence shown here is derived from an EMBL/GenBank/DDBJ whole genome shotgun (WGS) entry which is preliminary data.</text>
</comment>
<evidence type="ECO:0000313" key="9">
    <source>
        <dbReference type="EMBL" id="MBC5628348.1"/>
    </source>
</evidence>
<name>A0ABR7DAH4_9CLOT</name>
<dbReference type="RefSeq" id="WP_032118220.1">
    <property type="nucleotide sequence ID" value="NZ_JACOOO010000007.1"/>
</dbReference>
<keyword evidence="6 8" id="KW-1133">Transmembrane helix</keyword>
<evidence type="ECO:0000256" key="7">
    <source>
        <dbReference type="ARBA" id="ARBA00023136"/>
    </source>
</evidence>
<feature type="transmembrane region" description="Helical" evidence="8">
    <location>
        <begin position="38"/>
        <end position="60"/>
    </location>
</feature>
<keyword evidence="10" id="KW-1185">Reference proteome</keyword>
<evidence type="ECO:0000256" key="1">
    <source>
        <dbReference type="ARBA" id="ARBA00004127"/>
    </source>
</evidence>
<comment type="similarity">
    <text evidence="8">Belongs to the NqrDE/RnfAE family.</text>
</comment>
<dbReference type="InterPro" id="IPR011293">
    <property type="entry name" value="Ion_transpt_RnfA/RsxA"/>
</dbReference>
<dbReference type="Pfam" id="PF02508">
    <property type="entry name" value="Rnf-Nqr"/>
    <property type="match status" value="1"/>
</dbReference>
<dbReference type="PANTHER" id="PTHR30335">
    <property type="entry name" value="INTEGRAL MEMBRANE PROTEIN OF SOXR-REDUCING COMPLEX"/>
    <property type="match status" value="1"/>
</dbReference>
<dbReference type="NCBIfam" id="TIGR01943">
    <property type="entry name" value="rnfA"/>
    <property type="match status" value="1"/>
</dbReference>
<evidence type="ECO:0000256" key="6">
    <source>
        <dbReference type="ARBA" id="ARBA00022989"/>
    </source>
</evidence>
<protein>
    <recommendedName>
        <fullName evidence="8">Ion-translocating oxidoreductase complex subunit A</fullName>
        <ecNumber evidence="8">7.-.-.-</ecNumber>
    </recommendedName>
    <alternativeName>
        <fullName evidence="8">Rnf electron transport complex subunit A</fullName>
    </alternativeName>
</protein>
<feature type="transmembrane region" description="Helical" evidence="8">
    <location>
        <begin position="129"/>
        <end position="150"/>
    </location>
</feature>
<dbReference type="PIRSF" id="PIRSF006102">
    <property type="entry name" value="NQR_DE"/>
    <property type="match status" value="1"/>
</dbReference>
<feature type="transmembrane region" description="Helical" evidence="8">
    <location>
        <begin position="102"/>
        <end position="123"/>
    </location>
</feature>
<proteinExistence type="inferred from homology"/>
<dbReference type="Proteomes" id="UP000596929">
    <property type="component" value="Unassembled WGS sequence"/>
</dbReference>
<reference evidence="9 10" key="1">
    <citation type="submission" date="2020-08" db="EMBL/GenBank/DDBJ databases">
        <title>Genome public.</title>
        <authorList>
            <person name="Liu C."/>
            <person name="Sun Q."/>
        </authorList>
    </citation>
    <scope>NUCLEOTIDE SEQUENCE [LARGE SCALE GENOMIC DNA]</scope>
    <source>
        <strain evidence="9 10">NSJ-6</strain>
    </source>
</reference>
<dbReference type="InterPro" id="IPR003667">
    <property type="entry name" value="NqrDE/RnfAE"/>
</dbReference>
<organism evidence="9 10">
    <name type="scientific">Clostridium hominis</name>
    <dbReference type="NCBI Taxonomy" id="2763036"/>
    <lineage>
        <taxon>Bacteria</taxon>
        <taxon>Bacillati</taxon>
        <taxon>Bacillota</taxon>
        <taxon>Clostridia</taxon>
        <taxon>Eubacteriales</taxon>
        <taxon>Clostridiaceae</taxon>
        <taxon>Clostridium</taxon>
    </lineage>
</organism>
<keyword evidence="5 8" id="KW-0249">Electron transport</keyword>
<dbReference type="EMBL" id="JACOOO010000007">
    <property type="protein sequence ID" value="MBC5628348.1"/>
    <property type="molecule type" value="Genomic_DNA"/>
</dbReference>
<keyword evidence="7 8" id="KW-0472">Membrane</keyword>
<evidence type="ECO:0000256" key="8">
    <source>
        <dbReference type="HAMAP-Rule" id="MF_00459"/>
    </source>
</evidence>
<keyword evidence="8" id="KW-1003">Cell membrane</keyword>
<dbReference type="EC" id="7.-.-.-" evidence="8"/>
<keyword evidence="4 8" id="KW-1278">Translocase</keyword>
<sequence length="195" mass="20870">MKEIMTILVSAILVDNFVLAKFMGICPFLGVSKKIDSALGMSAAVTFVMVMASAVTFPIYELLNNYGLGYLKTVAFILVIATFVQLLEIVLKKFMPPLYKALGVYLPLITTNCAVLGVTVLNIDNGYTFLQSVVNALGAGLGFTLALILFSGVRQKMENTDIPKAFKGLPITLIAAAILAVSFVGFSGVVEGLFK</sequence>
<evidence type="ECO:0000256" key="2">
    <source>
        <dbReference type="ARBA" id="ARBA00022448"/>
    </source>
</evidence>
<feature type="transmembrane region" description="Helical" evidence="8">
    <location>
        <begin position="6"/>
        <end position="31"/>
    </location>
</feature>
<comment type="subcellular location">
    <subcellularLocation>
        <location evidence="8">Cell membrane</location>
        <topology evidence="8">Multi-pass membrane protein</topology>
    </subcellularLocation>
    <subcellularLocation>
        <location evidence="1">Endomembrane system</location>
        <topology evidence="1">Multi-pass membrane protein</topology>
    </subcellularLocation>
</comment>
<feature type="transmembrane region" description="Helical" evidence="8">
    <location>
        <begin position="66"/>
        <end position="90"/>
    </location>
</feature>
<evidence type="ECO:0000256" key="4">
    <source>
        <dbReference type="ARBA" id="ARBA00022967"/>
    </source>
</evidence>
<comment type="function">
    <text evidence="8">Part of a membrane-bound complex that couples electron transfer with translocation of ions across the membrane.</text>
</comment>
<dbReference type="PANTHER" id="PTHR30335:SF0">
    <property type="entry name" value="ION-TRANSLOCATING OXIDOREDUCTASE COMPLEX SUBUNIT A"/>
    <property type="match status" value="1"/>
</dbReference>
<keyword evidence="3 8" id="KW-0812">Transmembrane</keyword>
<dbReference type="InterPro" id="IPR050133">
    <property type="entry name" value="NqrDE/RnfAE_oxidrdctase"/>
</dbReference>
<dbReference type="HAMAP" id="MF_00459">
    <property type="entry name" value="RsxA_RnfA"/>
    <property type="match status" value="1"/>
</dbReference>
<evidence type="ECO:0000256" key="5">
    <source>
        <dbReference type="ARBA" id="ARBA00022982"/>
    </source>
</evidence>
<gene>
    <name evidence="8" type="primary">rnfA</name>
    <name evidence="9" type="ORF">H8S20_05505</name>
</gene>
<keyword evidence="2 8" id="KW-0813">Transport</keyword>